<dbReference type="AlphaFoldDB" id="U3CGM9"/>
<evidence type="ECO:0000313" key="1">
    <source>
        <dbReference type="EMBL" id="GAD77433.1"/>
    </source>
</evidence>
<gene>
    <name evidence="1" type="ORF">VAZ01S_075_00270</name>
</gene>
<reference evidence="1 2" key="1">
    <citation type="submission" date="2013-09" db="EMBL/GenBank/DDBJ databases">
        <title>Whole genome shotgun sequence of Vibrio azureus NBRC 104587.</title>
        <authorList>
            <person name="Isaki S."/>
            <person name="Hosoyama A."/>
            <person name="Numata M."/>
            <person name="Hashimoto M."/>
            <person name="Hosoyama Y."/>
            <person name="Tsuchikane K."/>
            <person name="Noguchi M."/>
            <person name="Hirakata S."/>
            <person name="Ichikawa N."/>
            <person name="Ohji S."/>
            <person name="Yamazoe A."/>
            <person name="Fujita N."/>
        </authorList>
    </citation>
    <scope>NUCLEOTIDE SEQUENCE [LARGE SCALE GENOMIC DNA]</scope>
    <source>
        <strain evidence="1 2">NBRC 104587</strain>
    </source>
</reference>
<name>U3CGM9_9VIBR</name>
<dbReference type="EMBL" id="BATL01000075">
    <property type="protein sequence ID" value="GAD77433.1"/>
    <property type="molecule type" value="Genomic_DNA"/>
</dbReference>
<proteinExistence type="predicted"/>
<accession>U3CGM9</accession>
<comment type="caution">
    <text evidence="1">The sequence shown here is derived from an EMBL/GenBank/DDBJ whole genome shotgun (WGS) entry which is preliminary data.</text>
</comment>
<dbReference type="Proteomes" id="UP000016567">
    <property type="component" value="Unassembled WGS sequence"/>
</dbReference>
<sequence length="86" mass="9934">MGLRGGSVNTYAQKMSSMELCEVLYYKRPTNQSKVSVGAEFNRRGLNKRMCDKEYNKLYVEKIIEDLIPVEEKNTFKPLATIQPLK</sequence>
<evidence type="ECO:0000313" key="2">
    <source>
        <dbReference type="Proteomes" id="UP000016567"/>
    </source>
</evidence>
<organism evidence="1 2">
    <name type="scientific">Vibrio azureus NBRC 104587</name>
    <dbReference type="NCBI Taxonomy" id="1219077"/>
    <lineage>
        <taxon>Bacteria</taxon>
        <taxon>Pseudomonadati</taxon>
        <taxon>Pseudomonadota</taxon>
        <taxon>Gammaproteobacteria</taxon>
        <taxon>Vibrionales</taxon>
        <taxon>Vibrionaceae</taxon>
        <taxon>Vibrio</taxon>
    </lineage>
</organism>
<protein>
    <submittedName>
        <fullName evidence="1">Uncharacterized protein</fullName>
    </submittedName>
</protein>
<keyword evidence="2" id="KW-1185">Reference proteome</keyword>